<keyword evidence="3" id="KW-1185">Reference proteome</keyword>
<feature type="compositionally biased region" description="Polar residues" evidence="1">
    <location>
        <begin position="67"/>
        <end position="85"/>
    </location>
</feature>
<evidence type="ECO:0000313" key="3">
    <source>
        <dbReference type="Proteomes" id="UP000217790"/>
    </source>
</evidence>
<protein>
    <submittedName>
        <fullName evidence="2">Uncharacterized protein</fullName>
    </submittedName>
</protein>
<dbReference type="Proteomes" id="UP000217790">
    <property type="component" value="Unassembled WGS sequence"/>
</dbReference>
<proteinExistence type="predicted"/>
<evidence type="ECO:0000313" key="2">
    <source>
        <dbReference type="EMBL" id="PBK87769.1"/>
    </source>
</evidence>
<accession>A0A2H3CXJ6</accession>
<feature type="compositionally biased region" description="Basic and acidic residues" evidence="1">
    <location>
        <begin position="86"/>
        <end position="105"/>
    </location>
</feature>
<name>A0A2H3CXJ6_ARMGA</name>
<feature type="region of interest" description="Disordered" evidence="1">
    <location>
        <begin position="162"/>
        <end position="181"/>
    </location>
</feature>
<dbReference type="EMBL" id="KZ293677">
    <property type="protein sequence ID" value="PBK87769.1"/>
    <property type="molecule type" value="Genomic_DNA"/>
</dbReference>
<gene>
    <name evidence="2" type="ORF">ARMGADRAFT_454091</name>
</gene>
<feature type="compositionally biased region" description="Basic residues" evidence="1">
    <location>
        <begin position="171"/>
        <end position="181"/>
    </location>
</feature>
<feature type="region of interest" description="Disordered" evidence="1">
    <location>
        <begin position="66"/>
        <end position="105"/>
    </location>
</feature>
<dbReference type="AlphaFoldDB" id="A0A2H3CXJ6"/>
<dbReference type="InParanoid" id="A0A2H3CXJ6"/>
<reference evidence="3" key="1">
    <citation type="journal article" date="2017" name="Nat. Ecol. Evol.">
        <title>Genome expansion and lineage-specific genetic innovations in the forest pathogenic fungi Armillaria.</title>
        <authorList>
            <person name="Sipos G."/>
            <person name="Prasanna A.N."/>
            <person name="Walter M.C."/>
            <person name="O'Connor E."/>
            <person name="Balint B."/>
            <person name="Krizsan K."/>
            <person name="Kiss B."/>
            <person name="Hess J."/>
            <person name="Varga T."/>
            <person name="Slot J."/>
            <person name="Riley R."/>
            <person name="Boka B."/>
            <person name="Rigling D."/>
            <person name="Barry K."/>
            <person name="Lee J."/>
            <person name="Mihaltcheva S."/>
            <person name="LaButti K."/>
            <person name="Lipzen A."/>
            <person name="Waldron R."/>
            <person name="Moloney N.M."/>
            <person name="Sperisen C."/>
            <person name="Kredics L."/>
            <person name="Vagvoelgyi C."/>
            <person name="Patrignani A."/>
            <person name="Fitzpatrick D."/>
            <person name="Nagy I."/>
            <person name="Doyle S."/>
            <person name="Anderson J.B."/>
            <person name="Grigoriev I.V."/>
            <person name="Gueldener U."/>
            <person name="Muensterkoetter M."/>
            <person name="Nagy L.G."/>
        </authorList>
    </citation>
    <scope>NUCLEOTIDE SEQUENCE [LARGE SCALE GENOMIC DNA]</scope>
    <source>
        <strain evidence="3">Ar21-2</strain>
    </source>
</reference>
<dbReference type="OrthoDB" id="10533067at2759"/>
<organism evidence="2 3">
    <name type="scientific">Armillaria gallica</name>
    <name type="common">Bulbous honey fungus</name>
    <name type="synonym">Armillaria bulbosa</name>
    <dbReference type="NCBI Taxonomy" id="47427"/>
    <lineage>
        <taxon>Eukaryota</taxon>
        <taxon>Fungi</taxon>
        <taxon>Dikarya</taxon>
        <taxon>Basidiomycota</taxon>
        <taxon>Agaricomycotina</taxon>
        <taxon>Agaricomycetes</taxon>
        <taxon>Agaricomycetidae</taxon>
        <taxon>Agaricales</taxon>
        <taxon>Marasmiineae</taxon>
        <taxon>Physalacriaceae</taxon>
        <taxon>Armillaria</taxon>
    </lineage>
</organism>
<sequence>MSLRSSDSKGEAPLQWRFPLTIQKPRKQSQALQTVVREPCGQVLGIESPWQASWYMPSAPRMPFKHQYQSIRSPVQDSEYTNPRPKTQERERGDRRMAREDDRHLDSACGRPLAIGWKLRSETSIIAPTVIEDYIHACSPAKAYVPVMSMFWGTESPPRVVAPHQWGGSRKGIRHRAGGAR</sequence>
<evidence type="ECO:0000256" key="1">
    <source>
        <dbReference type="SAM" id="MobiDB-lite"/>
    </source>
</evidence>